<dbReference type="SUPFAM" id="SSF50182">
    <property type="entry name" value="Sm-like ribonucleoproteins"/>
    <property type="match status" value="1"/>
</dbReference>
<dbReference type="InterPro" id="IPR010920">
    <property type="entry name" value="LSM_dom_sf"/>
</dbReference>
<comment type="caution">
    <text evidence="2">The sequence shown here is derived from an EMBL/GenBank/DDBJ whole genome shotgun (WGS) entry which is preliminary data.</text>
</comment>
<gene>
    <name evidence="2" type="ORF">CP500_022820</name>
</gene>
<dbReference type="OrthoDB" id="573534at2"/>
<dbReference type="RefSeq" id="WP_096830211.1">
    <property type="nucleotide sequence ID" value="NZ_NXIB02000247.1"/>
</dbReference>
<name>A0A2G4EUI2_9CYAN</name>
<protein>
    <submittedName>
        <fullName evidence="2">RNA-binding protein hfq</fullName>
    </submittedName>
</protein>
<reference evidence="2" key="1">
    <citation type="submission" date="2017-10" db="EMBL/GenBank/DDBJ databases">
        <title>Draft genome sequence of the planktic cyanobacteria Tychonema bourrellyi isolated from alpine lentic freshwater.</title>
        <authorList>
            <person name="Tett A."/>
            <person name="Armanini F."/>
            <person name="Asnicar F."/>
            <person name="Boscaini A."/>
            <person name="Pasolli E."/>
            <person name="Zolfo M."/>
            <person name="Donati C."/>
            <person name="Salmaso N."/>
            <person name="Segata N."/>
        </authorList>
    </citation>
    <scope>NUCLEOTIDE SEQUENCE</scope>
    <source>
        <strain evidence="2">FEM_GT703</strain>
    </source>
</reference>
<dbReference type="Proteomes" id="UP000226442">
    <property type="component" value="Unassembled WGS sequence"/>
</dbReference>
<accession>A0A2G4EUI2</accession>
<evidence type="ECO:0000259" key="1">
    <source>
        <dbReference type="Pfam" id="PF21979"/>
    </source>
</evidence>
<feature type="domain" description="Hfq-related" evidence="1">
    <location>
        <begin position="8"/>
        <end position="68"/>
    </location>
</feature>
<dbReference type="Gene3D" id="2.30.30.100">
    <property type="match status" value="1"/>
</dbReference>
<dbReference type="InterPro" id="IPR053840">
    <property type="entry name" value="Hfq_1"/>
</dbReference>
<dbReference type="AlphaFoldDB" id="A0A2G4EUI2"/>
<keyword evidence="3" id="KW-1185">Reference proteome</keyword>
<evidence type="ECO:0000313" key="2">
    <source>
        <dbReference type="EMBL" id="PHX53191.1"/>
    </source>
</evidence>
<dbReference type="NCBIfam" id="NF047718">
    <property type="entry name" value="Hfq_rel_Cyano"/>
    <property type="match status" value="1"/>
</dbReference>
<dbReference type="EMBL" id="NXIB02000247">
    <property type="protein sequence ID" value="PHX53191.1"/>
    <property type="molecule type" value="Genomic_DNA"/>
</dbReference>
<proteinExistence type="predicted"/>
<sequence length="70" mass="7918">MSEFETGLPSVRLIQSYIKDKQQIELKLLTGDLLVGRVFWLDNSCICVLDASEKQILVSRQAIAYIKSSD</sequence>
<organism evidence="2 3">
    <name type="scientific">Tychonema bourrellyi FEM_GT703</name>
    <dbReference type="NCBI Taxonomy" id="2040638"/>
    <lineage>
        <taxon>Bacteria</taxon>
        <taxon>Bacillati</taxon>
        <taxon>Cyanobacteriota</taxon>
        <taxon>Cyanophyceae</taxon>
        <taxon>Oscillatoriophycideae</taxon>
        <taxon>Oscillatoriales</taxon>
        <taxon>Microcoleaceae</taxon>
        <taxon>Tychonema</taxon>
    </lineage>
</organism>
<dbReference type="Pfam" id="PF21979">
    <property type="entry name" value="Hfq_1"/>
    <property type="match status" value="1"/>
</dbReference>
<evidence type="ECO:0000313" key="3">
    <source>
        <dbReference type="Proteomes" id="UP000226442"/>
    </source>
</evidence>